<name>A0ABR2ZEH5_9AGAR</name>
<evidence type="ECO:0000313" key="2">
    <source>
        <dbReference type="Proteomes" id="UP001437256"/>
    </source>
</evidence>
<dbReference type="EMBL" id="JBBXMP010000245">
    <property type="protein sequence ID" value="KAL0059178.1"/>
    <property type="molecule type" value="Genomic_DNA"/>
</dbReference>
<comment type="caution">
    <text evidence="1">The sequence shown here is derived from an EMBL/GenBank/DDBJ whole genome shotgun (WGS) entry which is preliminary data.</text>
</comment>
<dbReference type="Proteomes" id="UP001437256">
    <property type="component" value="Unassembled WGS sequence"/>
</dbReference>
<proteinExistence type="predicted"/>
<keyword evidence="2" id="KW-1185">Reference proteome</keyword>
<organism evidence="1 2">
    <name type="scientific">Marasmius tenuissimus</name>
    <dbReference type="NCBI Taxonomy" id="585030"/>
    <lineage>
        <taxon>Eukaryota</taxon>
        <taxon>Fungi</taxon>
        <taxon>Dikarya</taxon>
        <taxon>Basidiomycota</taxon>
        <taxon>Agaricomycotina</taxon>
        <taxon>Agaricomycetes</taxon>
        <taxon>Agaricomycetidae</taxon>
        <taxon>Agaricales</taxon>
        <taxon>Marasmiineae</taxon>
        <taxon>Marasmiaceae</taxon>
        <taxon>Marasmius</taxon>
    </lineage>
</organism>
<protein>
    <submittedName>
        <fullName evidence="1">Uncharacterized protein</fullName>
    </submittedName>
</protein>
<reference evidence="1 2" key="1">
    <citation type="submission" date="2024-05" db="EMBL/GenBank/DDBJ databases">
        <title>A draft genome resource for the thread blight pathogen Marasmius tenuissimus strain MS-2.</title>
        <authorList>
            <person name="Yulfo-Soto G.E."/>
            <person name="Baruah I.K."/>
            <person name="Amoako-Attah I."/>
            <person name="Bukari Y."/>
            <person name="Meinhardt L.W."/>
            <person name="Bailey B.A."/>
            <person name="Cohen S.P."/>
        </authorList>
    </citation>
    <scope>NUCLEOTIDE SEQUENCE [LARGE SCALE GENOMIC DNA]</scope>
    <source>
        <strain evidence="1 2">MS-2</strain>
    </source>
</reference>
<evidence type="ECO:0000313" key="1">
    <source>
        <dbReference type="EMBL" id="KAL0059178.1"/>
    </source>
</evidence>
<gene>
    <name evidence="1" type="ORF">AAF712_014102</name>
</gene>
<accession>A0ABR2ZEH5</accession>
<sequence length="95" mass="10841">MDPYVLIPPLPQQLKAHRPTSKPIRLERLVPYVLIPPLLKRLQPDSAASKPIKPRRQVPYVQVPPTWLRNLLRAGNDMEPEVIATPTWPNLPADD</sequence>